<feature type="transmembrane region" description="Helical" evidence="1">
    <location>
        <begin position="203"/>
        <end position="222"/>
    </location>
</feature>
<dbReference type="AlphaFoldDB" id="A0A9D2BIA3"/>
<dbReference type="InterPro" id="IPR021359">
    <property type="entry name" value="DUF2812"/>
</dbReference>
<gene>
    <name evidence="2" type="ORF">H9734_05905</name>
</gene>
<evidence type="ECO:0000313" key="2">
    <source>
        <dbReference type="EMBL" id="HIX77113.1"/>
    </source>
</evidence>
<dbReference type="Proteomes" id="UP000886890">
    <property type="component" value="Unassembled WGS sequence"/>
</dbReference>
<feature type="transmembrane region" description="Helical" evidence="1">
    <location>
        <begin position="124"/>
        <end position="146"/>
    </location>
</feature>
<dbReference type="EMBL" id="DXEK01000096">
    <property type="protein sequence ID" value="HIX77113.1"/>
    <property type="molecule type" value="Genomic_DNA"/>
</dbReference>
<keyword evidence="1" id="KW-0472">Membrane</keyword>
<feature type="non-terminal residue" evidence="2">
    <location>
        <position position="223"/>
    </location>
</feature>
<feature type="transmembrane region" description="Helical" evidence="1">
    <location>
        <begin position="152"/>
        <end position="182"/>
    </location>
</feature>
<reference evidence="2" key="2">
    <citation type="submission" date="2021-04" db="EMBL/GenBank/DDBJ databases">
        <authorList>
            <person name="Gilroy R."/>
        </authorList>
    </citation>
    <scope>NUCLEOTIDE SEQUENCE</scope>
    <source>
        <strain evidence="2">CHK183-1962</strain>
    </source>
</reference>
<sequence length="223" mass="25731">MRNGKLELALCDFFDHTSMEHHFERMAKKGWALDRMGIFWHYHRIEPKTLHYAVSYFPGGGFYEPPTEGEMTFAEYCEEAGWELAAEYGVIKIFCNEREHPVPLETQADLQVQNIHLATQKMRISYGVIGVIAWLIGIWFLLSLAVNFTRQFSNAAGCFLGICGLSLGIYAAYYFIAYYIWYRKAERNASEDQMFTPTKGNRWVMLLTVLVIPLAAYVFYLAA</sequence>
<accession>A0A9D2BIA3</accession>
<comment type="caution">
    <text evidence="2">The sequence shown here is derived from an EMBL/GenBank/DDBJ whole genome shotgun (WGS) entry which is preliminary data.</text>
</comment>
<evidence type="ECO:0000313" key="3">
    <source>
        <dbReference type="Proteomes" id="UP000886890"/>
    </source>
</evidence>
<name>A0A9D2BIA3_9FIRM</name>
<keyword evidence="1" id="KW-1133">Transmembrane helix</keyword>
<dbReference type="Pfam" id="PF11193">
    <property type="entry name" value="DUF2812"/>
    <property type="match status" value="1"/>
</dbReference>
<proteinExistence type="predicted"/>
<organism evidence="2 3">
    <name type="scientific">Candidatus Fusicatenibacter merdavium</name>
    <dbReference type="NCBI Taxonomy" id="2838600"/>
    <lineage>
        <taxon>Bacteria</taxon>
        <taxon>Bacillati</taxon>
        <taxon>Bacillota</taxon>
        <taxon>Clostridia</taxon>
        <taxon>Lachnospirales</taxon>
        <taxon>Lachnospiraceae</taxon>
        <taxon>Fusicatenibacter</taxon>
    </lineage>
</organism>
<reference evidence="2" key="1">
    <citation type="journal article" date="2021" name="PeerJ">
        <title>Extensive microbial diversity within the chicken gut microbiome revealed by metagenomics and culture.</title>
        <authorList>
            <person name="Gilroy R."/>
            <person name="Ravi A."/>
            <person name="Getino M."/>
            <person name="Pursley I."/>
            <person name="Horton D.L."/>
            <person name="Alikhan N.F."/>
            <person name="Baker D."/>
            <person name="Gharbi K."/>
            <person name="Hall N."/>
            <person name="Watson M."/>
            <person name="Adriaenssens E.M."/>
            <person name="Foster-Nyarko E."/>
            <person name="Jarju S."/>
            <person name="Secka A."/>
            <person name="Antonio M."/>
            <person name="Oren A."/>
            <person name="Chaudhuri R.R."/>
            <person name="La Ragione R."/>
            <person name="Hildebrand F."/>
            <person name="Pallen M.J."/>
        </authorList>
    </citation>
    <scope>NUCLEOTIDE SEQUENCE</scope>
    <source>
        <strain evidence="2">CHK183-1962</strain>
    </source>
</reference>
<protein>
    <submittedName>
        <fullName evidence="2">DUF2812 domain-containing protein</fullName>
    </submittedName>
</protein>
<evidence type="ECO:0000256" key="1">
    <source>
        <dbReference type="SAM" id="Phobius"/>
    </source>
</evidence>
<keyword evidence="1" id="KW-0812">Transmembrane</keyword>